<dbReference type="RefSeq" id="WP_234317028.1">
    <property type="nucleotide sequence ID" value="NZ_JBEXDP010000024.1"/>
</dbReference>
<accession>A0ABV3AEC1</accession>
<proteinExistence type="predicted"/>
<gene>
    <name evidence="1" type="ORF">AB0H04_26085</name>
</gene>
<sequence length="79" mass="8822">MTDIPDELVWLERSCEAERAKLAGLCGEEYDAQWRAWRGAAEAFQTALSAYAAREGGSRYELEQSVKKAVRSTQEDPAP</sequence>
<protein>
    <submittedName>
        <fullName evidence="1">Uncharacterized protein</fullName>
    </submittedName>
</protein>
<dbReference type="Proteomes" id="UP001551011">
    <property type="component" value="Unassembled WGS sequence"/>
</dbReference>
<dbReference type="EMBL" id="JBFAEG010000019">
    <property type="protein sequence ID" value="MEU5710303.1"/>
    <property type="molecule type" value="Genomic_DNA"/>
</dbReference>
<name>A0ABV3AEC1_9ACTN</name>
<evidence type="ECO:0000313" key="2">
    <source>
        <dbReference type="Proteomes" id="UP001551011"/>
    </source>
</evidence>
<evidence type="ECO:0000313" key="1">
    <source>
        <dbReference type="EMBL" id="MEU5710303.1"/>
    </source>
</evidence>
<organism evidence="1 2">
    <name type="scientific">Streptomyces flaveolus</name>
    <dbReference type="NCBI Taxonomy" id="67297"/>
    <lineage>
        <taxon>Bacteria</taxon>
        <taxon>Bacillati</taxon>
        <taxon>Actinomycetota</taxon>
        <taxon>Actinomycetes</taxon>
        <taxon>Kitasatosporales</taxon>
        <taxon>Streptomycetaceae</taxon>
        <taxon>Streptomyces</taxon>
    </lineage>
</organism>
<comment type="caution">
    <text evidence="1">The sequence shown here is derived from an EMBL/GenBank/DDBJ whole genome shotgun (WGS) entry which is preliminary data.</text>
</comment>
<keyword evidence="2" id="KW-1185">Reference proteome</keyword>
<reference evidence="1 2" key="1">
    <citation type="submission" date="2024-06" db="EMBL/GenBank/DDBJ databases">
        <title>The Natural Products Discovery Center: Release of the First 8490 Sequenced Strains for Exploring Actinobacteria Biosynthetic Diversity.</title>
        <authorList>
            <person name="Kalkreuter E."/>
            <person name="Kautsar S.A."/>
            <person name="Yang D."/>
            <person name="Bader C.D."/>
            <person name="Teijaro C.N."/>
            <person name="Fluegel L."/>
            <person name="Davis C.M."/>
            <person name="Simpson J.R."/>
            <person name="Lauterbach L."/>
            <person name="Steele A.D."/>
            <person name="Gui C."/>
            <person name="Meng S."/>
            <person name="Li G."/>
            <person name="Viehrig K."/>
            <person name="Ye F."/>
            <person name="Su P."/>
            <person name="Kiefer A.F."/>
            <person name="Nichols A."/>
            <person name="Cepeda A.J."/>
            <person name="Yan W."/>
            <person name="Fan B."/>
            <person name="Jiang Y."/>
            <person name="Adhikari A."/>
            <person name="Zheng C.-J."/>
            <person name="Schuster L."/>
            <person name="Cowan T.M."/>
            <person name="Smanski M.J."/>
            <person name="Chevrette M.G."/>
            <person name="De Carvalho L.P.S."/>
            <person name="Shen B."/>
        </authorList>
    </citation>
    <scope>NUCLEOTIDE SEQUENCE [LARGE SCALE GENOMIC DNA]</scope>
    <source>
        <strain evidence="1 2">NPDC020594</strain>
    </source>
</reference>